<proteinExistence type="predicted"/>
<feature type="compositionally biased region" description="Polar residues" evidence="1">
    <location>
        <begin position="139"/>
        <end position="151"/>
    </location>
</feature>
<name>A0AAV3Q8T7_LITER</name>
<evidence type="ECO:0000313" key="4">
    <source>
        <dbReference type="Proteomes" id="UP001454036"/>
    </source>
</evidence>
<dbReference type="Proteomes" id="UP001454036">
    <property type="component" value="Unassembled WGS sequence"/>
</dbReference>
<organism evidence="3 4">
    <name type="scientific">Lithospermum erythrorhizon</name>
    <name type="common">Purple gromwell</name>
    <name type="synonym">Lithospermum officinale var. erythrorhizon</name>
    <dbReference type="NCBI Taxonomy" id="34254"/>
    <lineage>
        <taxon>Eukaryota</taxon>
        <taxon>Viridiplantae</taxon>
        <taxon>Streptophyta</taxon>
        <taxon>Embryophyta</taxon>
        <taxon>Tracheophyta</taxon>
        <taxon>Spermatophyta</taxon>
        <taxon>Magnoliopsida</taxon>
        <taxon>eudicotyledons</taxon>
        <taxon>Gunneridae</taxon>
        <taxon>Pentapetalae</taxon>
        <taxon>asterids</taxon>
        <taxon>lamiids</taxon>
        <taxon>Boraginales</taxon>
        <taxon>Boraginaceae</taxon>
        <taxon>Boraginoideae</taxon>
        <taxon>Lithospermeae</taxon>
        <taxon>Lithospermum</taxon>
    </lineage>
</organism>
<dbReference type="AlphaFoldDB" id="A0AAV3Q8T7"/>
<accession>A0AAV3Q8T7</accession>
<dbReference type="PANTHER" id="PTHR33116:SF86">
    <property type="entry name" value="REVERSE TRANSCRIPTASE DOMAIN-CONTAINING PROTEIN"/>
    <property type="match status" value="1"/>
</dbReference>
<dbReference type="EMBL" id="BAABME010003736">
    <property type="protein sequence ID" value="GAA0159968.1"/>
    <property type="molecule type" value="Genomic_DNA"/>
</dbReference>
<dbReference type="Pfam" id="PF13966">
    <property type="entry name" value="zf-RVT"/>
    <property type="match status" value="1"/>
</dbReference>
<evidence type="ECO:0000313" key="3">
    <source>
        <dbReference type="EMBL" id="GAA0159968.1"/>
    </source>
</evidence>
<dbReference type="PANTHER" id="PTHR33116">
    <property type="entry name" value="REVERSE TRANSCRIPTASE ZINC-BINDING DOMAIN-CONTAINING PROTEIN-RELATED-RELATED"/>
    <property type="match status" value="1"/>
</dbReference>
<evidence type="ECO:0000259" key="2">
    <source>
        <dbReference type="Pfam" id="PF13966"/>
    </source>
</evidence>
<protein>
    <recommendedName>
        <fullName evidence="2">Reverse transcriptase zinc-binding domain-containing protein</fullName>
    </recommendedName>
</protein>
<comment type="caution">
    <text evidence="3">The sequence shown here is derived from an EMBL/GenBank/DDBJ whole genome shotgun (WGS) entry which is preliminary data.</text>
</comment>
<evidence type="ECO:0000256" key="1">
    <source>
        <dbReference type="SAM" id="MobiDB-lite"/>
    </source>
</evidence>
<feature type="domain" description="Reverse transcriptase zinc-binding" evidence="2">
    <location>
        <begin position="303"/>
        <end position="348"/>
    </location>
</feature>
<feature type="region of interest" description="Disordered" evidence="1">
    <location>
        <begin position="126"/>
        <end position="153"/>
    </location>
</feature>
<reference evidence="3 4" key="1">
    <citation type="submission" date="2024-01" db="EMBL/GenBank/DDBJ databases">
        <title>The complete chloroplast genome sequence of Lithospermum erythrorhizon: insights into the phylogenetic relationship among Boraginaceae species and the maternal lineages of purple gromwells.</title>
        <authorList>
            <person name="Okada T."/>
            <person name="Watanabe K."/>
        </authorList>
    </citation>
    <scope>NUCLEOTIDE SEQUENCE [LARGE SCALE GENOMIC DNA]</scope>
</reference>
<keyword evidence="4" id="KW-1185">Reference proteome</keyword>
<dbReference type="InterPro" id="IPR026960">
    <property type="entry name" value="RVT-Znf"/>
</dbReference>
<gene>
    <name evidence="3" type="ORF">LIER_16627</name>
</gene>
<sequence length="362" mass="41434">MAYAESVTYSVMVNGEQAGGCSRREIQGIKFGPNADPVSYLMFVDDTLLLGRATINEAIQFKRILQQATISGILGMPEVITHGKYLGLPTTIGTSKKEVFSSIVDKVKHKVEDWKSRLLSKASKELNTGGGLQKRKKQYTGQPGPNSVNLSKSKEDGRLGFRDIRLFNLAFLSKQAWKIIWEPDSPLSKALKCKYFPESDFWNPQLGHKPSYTWRRILYVRDFFSKGVEWDIGDGHSINIWQHRCVQHTWSKHPITPIQDSHRDLKVSDLIDAEIGSLKWMLKRSYYYPFRISIEQIDQSGVLIRATQNNLPTPDNLIKRKIQADSQCKLCHSYEENTLHVFNDCKFIKPSSPSKRVQRLTR</sequence>